<feature type="compositionally biased region" description="Basic residues" evidence="1">
    <location>
        <begin position="57"/>
        <end position="68"/>
    </location>
</feature>
<dbReference type="EMBL" id="JAPWTK010000031">
    <property type="protein sequence ID" value="KAJ8956402.1"/>
    <property type="molecule type" value="Genomic_DNA"/>
</dbReference>
<keyword evidence="4" id="KW-1185">Reference proteome</keyword>
<evidence type="ECO:0000313" key="4">
    <source>
        <dbReference type="Proteomes" id="UP001162162"/>
    </source>
</evidence>
<keyword evidence="2" id="KW-0812">Transmembrane</keyword>
<evidence type="ECO:0000313" key="3">
    <source>
        <dbReference type="EMBL" id="KAJ8956402.1"/>
    </source>
</evidence>
<organism evidence="3 4">
    <name type="scientific">Aromia moschata</name>
    <dbReference type="NCBI Taxonomy" id="1265417"/>
    <lineage>
        <taxon>Eukaryota</taxon>
        <taxon>Metazoa</taxon>
        <taxon>Ecdysozoa</taxon>
        <taxon>Arthropoda</taxon>
        <taxon>Hexapoda</taxon>
        <taxon>Insecta</taxon>
        <taxon>Pterygota</taxon>
        <taxon>Neoptera</taxon>
        <taxon>Endopterygota</taxon>
        <taxon>Coleoptera</taxon>
        <taxon>Polyphaga</taxon>
        <taxon>Cucujiformia</taxon>
        <taxon>Chrysomeloidea</taxon>
        <taxon>Cerambycidae</taxon>
        <taxon>Cerambycinae</taxon>
        <taxon>Callichromatini</taxon>
        <taxon>Aromia</taxon>
    </lineage>
</organism>
<evidence type="ECO:0000256" key="2">
    <source>
        <dbReference type="SAM" id="Phobius"/>
    </source>
</evidence>
<dbReference type="AlphaFoldDB" id="A0AAV8YYX7"/>
<feature type="compositionally biased region" description="Polar residues" evidence="1">
    <location>
        <begin position="29"/>
        <end position="38"/>
    </location>
</feature>
<name>A0AAV8YYX7_9CUCU</name>
<comment type="caution">
    <text evidence="3">The sequence shown here is derived from an EMBL/GenBank/DDBJ whole genome shotgun (WGS) entry which is preliminary data.</text>
</comment>
<accession>A0AAV8YYX7</accession>
<keyword evidence="2" id="KW-1133">Transmembrane helix</keyword>
<reference evidence="3" key="1">
    <citation type="journal article" date="2023" name="Insect Mol. Biol.">
        <title>Genome sequencing provides insights into the evolution of gene families encoding plant cell wall-degrading enzymes in longhorned beetles.</title>
        <authorList>
            <person name="Shin N.R."/>
            <person name="Okamura Y."/>
            <person name="Kirsch R."/>
            <person name="Pauchet Y."/>
        </authorList>
    </citation>
    <scope>NUCLEOTIDE SEQUENCE</scope>
    <source>
        <strain evidence="3">AMC_N1</strain>
    </source>
</reference>
<gene>
    <name evidence="3" type="ORF">NQ318_015141</name>
</gene>
<feature type="transmembrane region" description="Helical" evidence="2">
    <location>
        <begin position="208"/>
        <end position="232"/>
    </location>
</feature>
<dbReference type="Proteomes" id="UP001162162">
    <property type="component" value="Unassembled WGS sequence"/>
</dbReference>
<feature type="compositionally biased region" description="Basic residues" evidence="1">
    <location>
        <begin position="83"/>
        <end position="92"/>
    </location>
</feature>
<keyword evidence="2" id="KW-0472">Membrane</keyword>
<feature type="compositionally biased region" description="Basic and acidic residues" evidence="1">
    <location>
        <begin position="43"/>
        <end position="56"/>
    </location>
</feature>
<evidence type="ECO:0000256" key="1">
    <source>
        <dbReference type="SAM" id="MobiDB-lite"/>
    </source>
</evidence>
<protein>
    <submittedName>
        <fullName evidence="3">Uncharacterized protein</fullName>
    </submittedName>
</protein>
<feature type="region of interest" description="Disordered" evidence="1">
    <location>
        <begin position="29"/>
        <end position="145"/>
    </location>
</feature>
<sequence length="234" mass="25635">MPKAGSVPQRSPDETIPLIRLFSVQHPQKTTFENNFQKKTGPVRRDLLRGSGDAKKNAKTKNEKKKSHLPPASTIKDPLPPAHRGRRRRRPGNRAAPGPLPSNAQVSARPMGARAISRSMFAEAGGGRGTSPGPERRRGRTPNRCNSEPFEKYGLLLFYGEGVIYLHPEDGTERQAKIGLEPVNGKDKLTIQREIPSCHRTLAVGSPAIWSAIFIAACAACVFDFCSVTIPIDR</sequence>
<proteinExistence type="predicted"/>